<dbReference type="InterPro" id="IPR004827">
    <property type="entry name" value="bZIP"/>
</dbReference>
<dbReference type="OrthoDB" id="295274at2759"/>
<dbReference type="PROSITE" id="PS50217">
    <property type="entry name" value="BZIP"/>
    <property type="match status" value="1"/>
</dbReference>
<dbReference type="CDD" id="cd14687">
    <property type="entry name" value="bZIP_ATF2"/>
    <property type="match status" value="1"/>
</dbReference>
<keyword evidence="4" id="KW-0804">Transcription</keyword>
<gene>
    <name evidence="9" type="ORF">BSL78_05695</name>
</gene>
<dbReference type="GO" id="GO:0003700">
    <property type="term" value="F:DNA-binding transcription factor activity"/>
    <property type="evidence" value="ECO:0007669"/>
    <property type="project" value="InterPro"/>
</dbReference>
<feature type="compositionally biased region" description="Polar residues" evidence="7">
    <location>
        <begin position="120"/>
        <end position="131"/>
    </location>
</feature>
<dbReference type="PROSITE" id="PS00028">
    <property type="entry name" value="ZINC_FINGER_C2H2_1"/>
    <property type="match status" value="1"/>
</dbReference>
<organism evidence="9 10">
    <name type="scientific">Stichopus japonicus</name>
    <name type="common">Sea cucumber</name>
    <dbReference type="NCBI Taxonomy" id="307972"/>
    <lineage>
        <taxon>Eukaryota</taxon>
        <taxon>Metazoa</taxon>
        <taxon>Echinodermata</taxon>
        <taxon>Eleutherozoa</taxon>
        <taxon>Echinozoa</taxon>
        <taxon>Holothuroidea</taxon>
        <taxon>Aspidochirotacea</taxon>
        <taxon>Aspidochirotida</taxon>
        <taxon>Stichopodidae</taxon>
        <taxon>Apostichopus</taxon>
    </lineage>
</organism>
<dbReference type="PANTHER" id="PTHR19304">
    <property type="entry name" value="CYCLIC-AMP RESPONSE ELEMENT BINDING PROTEIN"/>
    <property type="match status" value="1"/>
</dbReference>
<evidence type="ECO:0000256" key="7">
    <source>
        <dbReference type="SAM" id="MobiDB-lite"/>
    </source>
</evidence>
<dbReference type="SMART" id="SM00338">
    <property type="entry name" value="BRLZ"/>
    <property type="match status" value="1"/>
</dbReference>
<dbReference type="GO" id="GO:0005634">
    <property type="term" value="C:nucleus"/>
    <property type="evidence" value="ECO:0007669"/>
    <property type="project" value="UniProtKB-SubCell"/>
</dbReference>
<keyword evidence="10" id="KW-1185">Reference proteome</keyword>
<dbReference type="Pfam" id="PF00170">
    <property type="entry name" value="bZIP_1"/>
    <property type="match status" value="1"/>
</dbReference>
<dbReference type="GO" id="GO:0003677">
    <property type="term" value="F:DNA binding"/>
    <property type="evidence" value="ECO:0007669"/>
    <property type="project" value="UniProtKB-KW"/>
</dbReference>
<feature type="domain" description="BZIP" evidence="8">
    <location>
        <begin position="402"/>
        <end position="465"/>
    </location>
</feature>
<feature type="coiled-coil region" evidence="6">
    <location>
        <begin position="427"/>
        <end position="461"/>
    </location>
</feature>
<evidence type="ECO:0000256" key="6">
    <source>
        <dbReference type="SAM" id="Coils"/>
    </source>
</evidence>
<feature type="compositionally biased region" description="Polar residues" evidence="7">
    <location>
        <begin position="300"/>
        <end position="317"/>
    </location>
</feature>
<keyword evidence="3" id="KW-0238">DNA-binding</keyword>
<evidence type="ECO:0000256" key="5">
    <source>
        <dbReference type="ARBA" id="ARBA00023242"/>
    </source>
</evidence>
<evidence type="ECO:0000313" key="10">
    <source>
        <dbReference type="Proteomes" id="UP000230750"/>
    </source>
</evidence>
<dbReference type="STRING" id="307972.A0A2G8LAR9"/>
<dbReference type="InterPro" id="IPR046347">
    <property type="entry name" value="bZIP_sf"/>
</dbReference>
<dbReference type="Proteomes" id="UP000230750">
    <property type="component" value="Unassembled WGS sequence"/>
</dbReference>
<dbReference type="PROSITE" id="PS00036">
    <property type="entry name" value="BZIP_BASIC"/>
    <property type="match status" value="1"/>
</dbReference>
<keyword evidence="2" id="KW-0805">Transcription regulation</keyword>
<protein>
    <submittedName>
        <fullName evidence="9">Putative cyclic AMP-dependent transcription factor ATF-7</fullName>
    </submittedName>
</protein>
<dbReference type="InterPro" id="IPR013087">
    <property type="entry name" value="Znf_C2H2_type"/>
</dbReference>
<evidence type="ECO:0000256" key="3">
    <source>
        <dbReference type="ARBA" id="ARBA00023125"/>
    </source>
</evidence>
<keyword evidence="6" id="KW-0175">Coiled coil</keyword>
<evidence type="ECO:0000256" key="4">
    <source>
        <dbReference type="ARBA" id="ARBA00023163"/>
    </source>
</evidence>
<feature type="region of interest" description="Disordered" evidence="7">
    <location>
        <begin position="83"/>
        <end position="150"/>
    </location>
</feature>
<evidence type="ECO:0000259" key="8">
    <source>
        <dbReference type="PROSITE" id="PS50217"/>
    </source>
</evidence>
<evidence type="ECO:0000256" key="1">
    <source>
        <dbReference type="ARBA" id="ARBA00004123"/>
    </source>
</evidence>
<comment type="subcellular location">
    <subcellularLocation>
        <location evidence="1">Nucleus</location>
    </subcellularLocation>
</comment>
<dbReference type="FunFam" id="1.20.5.170:FF:000010">
    <property type="entry name" value="Cyclic AMP-dependent transcription factor ATF-2"/>
    <property type="match status" value="1"/>
</dbReference>
<comment type="caution">
    <text evidence="9">The sequence shown here is derived from an EMBL/GenBank/DDBJ whole genome shotgun (WGS) entry which is preliminary data.</text>
</comment>
<evidence type="ECO:0000313" key="9">
    <source>
        <dbReference type="EMBL" id="PIK57368.1"/>
    </source>
</evidence>
<sequence length="487" mass="53632">MNNEDKPFPCTIGSCKQRFANADHLHVHCLKHEMSLKSLDTPVINDTTPTPTRFLKYENVSEDTLFTDLVPSTNPFDMEFKQATEQRRMSQDVSSSGNCLLETPESKPPDSDSGLDSEPSLETVTEQSVPTNELPEEITSTTGDPPASVVPQESITLPEVIKEVSQLVKGTVQVPETTVTDVASVPAAPKYEPALPPSVQSQVLSQLQQQPQIQQQSVIQGETKLQSQQVPVAKPQSTITAQTVAPVQAQANSLQSIVNSLPSTITAPLLIKLPDGQQIRVVPSIVANPSAPVPVAISANQNSSKMPSKSTIEQLDASTGGKRAIKERLKEAVLSNQSHGNMNVMARAVEVRMREQQHEQSQVIKQETTNVTVVAPNSMEETIEAAQIGGTKRRSSDDDDPEMKRQKFLERNRAAAMRCREKKKQWVVNLESKAENLTVTNVKLNNEVLKLKNEVAQLKQLLLAHKDCPVTQMQQRQSQNWQVFHGK</sequence>
<keyword evidence="5" id="KW-0539">Nucleus</keyword>
<dbReference type="SUPFAM" id="SSF57959">
    <property type="entry name" value="Leucine zipper domain"/>
    <property type="match status" value="1"/>
</dbReference>
<dbReference type="AlphaFoldDB" id="A0A2G8LAR9"/>
<name>A0A2G8LAR9_STIJA</name>
<feature type="region of interest" description="Disordered" evidence="7">
    <location>
        <begin position="300"/>
        <end position="321"/>
    </location>
</feature>
<accession>A0A2G8LAR9</accession>
<reference evidence="9 10" key="1">
    <citation type="journal article" date="2017" name="PLoS Biol.">
        <title>The sea cucumber genome provides insights into morphological evolution and visceral regeneration.</title>
        <authorList>
            <person name="Zhang X."/>
            <person name="Sun L."/>
            <person name="Yuan J."/>
            <person name="Sun Y."/>
            <person name="Gao Y."/>
            <person name="Zhang L."/>
            <person name="Li S."/>
            <person name="Dai H."/>
            <person name="Hamel J.F."/>
            <person name="Liu C."/>
            <person name="Yu Y."/>
            <person name="Liu S."/>
            <person name="Lin W."/>
            <person name="Guo K."/>
            <person name="Jin S."/>
            <person name="Xu P."/>
            <person name="Storey K.B."/>
            <person name="Huan P."/>
            <person name="Zhang T."/>
            <person name="Zhou Y."/>
            <person name="Zhang J."/>
            <person name="Lin C."/>
            <person name="Li X."/>
            <person name="Xing L."/>
            <person name="Huo D."/>
            <person name="Sun M."/>
            <person name="Wang L."/>
            <person name="Mercier A."/>
            <person name="Li F."/>
            <person name="Yang H."/>
            <person name="Xiang J."/>
        </authorList>
    </citation>
    <scope>NUCLEOTIDE SEQUENCE [LARGE SCALE GENOMIC DNA]</scope>
    <source>
        <strain evidence="9">Shaxun</strain>
        <tissue evidence="9">Muscle</tissue>
    </source>
</reference>
<dbReference type="Gene3D" id="1.20.5.170">
    <property type="match status" value="1"/>
</dbReference>
<evidence type="ECO:0000256" key="2">
    <source>
        <dbReference type="ARBA" id="ARBA00023015"/>
    </source>
</evidence>
<dbReference type="InterPro" id="IPR051027">
    <property type="entry name" value="bZIP_transcription_factors"/>
</dbReference>
<proteinExistence type="predicted"/>
<dbReference type="EMBL" id="MRZV01000144">
    <property type="protein sequence ID" value="PIK57368.1"/>
    <property type="molecule type" value="Genomic_DNA"/>
</dbReference>